<proteinExistence type="predicted"/>
<sequence>MKLREIAELVEAEFITGADQAEREVSRAFAADLLSDVLAMVQEEGVLLITGMITPQVVRVAEVMNMGAVLFVRGKLPATATVEYAMGTGIPLLATRRIMFETCGILYKAGLHAAQRKQMPLDHAPPDATRS</sequence>
<dbReference type="RefSeq" id="WP_197708813.1">
    <property type="nucleotide sequence ID" value="NZ_LS483254.1"/>
</dbReference>
<protein>
    <submittedName>
        <fullName evidence="1">DRTGG domain protein</fullName>
    </submittedName>
</protein>
<dbReference type="Proteomes" id="UP000249818">
    <property type="component" value="Chromosome BARAN1"/>
</dbReference>
<keyword evidence="2" id="KW-1185">Reference proteome</keyword>
<evidence type="ECO:0000313" key="2">
    <source>
        <dbReference type="Proteomes" id="UP000249818"/>
    </source>
</evidence>
<dbReference type="SUPFAM" id="SSF75138">
    <property type="entry name" value="HprK N-terminal domain-like"/>
    <property type="match status" value="1"/>
</dbReference>
<accession>A0A2X3MK62</accession>
<dbReference type="EMBL" id="LS483254">
    <property type="protein sequence ID" value="SQD92525.1"/>
    <property type="molecule type" value="Genomic_DNA"/>
</dbReference>
<evidence type="ECO:0000313" key="1">
    <source>
        <dbReference type="EMBL" id="SQD92525.1"/>
    </source>
</evidence>
<dbReference type="Gene3D" id="3.40.1390.20">
    <property type="entry name" value="HprK N-terminal domain-like"/>
    <property type="match status" value="1"/>
</dbReference>
<dbReference type="InterPro" id="IPR028979">
    <property type="entry name" value="Ser_kin/Pase_Hpr-like_N_sf"/>
</dbReference>
<organism evidence="1 2">
    <name type="scientific">Candidatus Bipolaricaulis anaerobius</name>
    <dbReference type="NCBI Taxonomy" id="2026885"/>
    <lineage>
        <taxon>Bacteria</taxon>
        <taxon>Candidatus Bipolaricaulota</taxon>
        <taxon>Candidatus Bipolaricaulia</taxon>
        <taxon>Candidatus Bipolaricaulales</taxon>
        <taxon>Candidatus Bipolaricaulaceae</taxon>
        <taxon>Candidatus Bipolaricaulis</taxon>
    </lineage>
</organism>
<dbReference type="AlphaFoldDB" id="A0A2X3MK62"/>
<dbReference type="KEGG" id="bana:BARAN1_0501"/>
<name>A0A2X3MK62_9BACT</name>
<gene>
    <name evidence="1" type="ORF">BARAN1_0501</name>
</gene>
<reference evidence="2" key="1">
    <citation type="submission" date="2018-05" db="EMBL/GenBank/DDBJ databases">
        <authorList>
            <person name="Hao L."/>
        </authorList>
    </citation>
    <scope>NUCLEOTIDE SEQUENCE [LARGE SCALE GENOMIC DNA]</scope>
</reference>